<evidence type="ECO:0000313" key="10">
    <source>
        <dbReference type="Proteomes" id="UP000472266"/>
    </source>
</evidence>
<feature type="compositionally biased region" description="Polar residues" evidence="8">
    <location>
        <begin position="36"/>
        <end position="45"/>
    </location>
</feature>
<evidence type="ECO:0000256" key="8">
    <source>
        <dbReference type="SAM" id="MobiDB-lite"/>
    </source>
</evidence>
<evidence type="ECO:0000256" key="1">
    <source>
        <dbReference type="ARBA" id="ARBA00004245"/>
    </source>
</evidence>
<dbReference type="AlphaFoldDB" id="A0A672TL39"/>
<feature type="region of interest" description="Disordered" evidence="8">
    <location>
        <begin position="1"/>
        <end position="45"/>
    </location>
</feature>
<dbReference type="PANTHER" id="PTHR11501">
    <property type="entry name" value="MICROTUBULE-ASSOCIATED PROTEIN"/>
    <property type="match status" value="1"/>
</dbReference>
<dbReference type="InterPro" id="IPR001084">
    <property type="entry name" value="MAP_tubulin-bd_rpt"/>
</dbReference>
<reference evidence="9" key="2">
    <citation type="submission" date="2025-08" db="UniProtKB">
        <authorList>
            <consortium name="Ensembl"/>
        </authorList>
    </citation>
    <scope>IDENTIFICATION</scope>
</reference>
<keyword evidence="4 7" id="KW-0493">Microtubule</keyword>
<feature type="compositionally biased region" description="Low complexity" evidence="8">
    <location>
        <begin position="663"/>
        <end position="704"/>
    </location>
</feature>
<feature type="compositionally biased region" description="Polar residues" evidence="8">
    <location>
        <begin position="280"/>
        <end position="299"/>
    </location>
</feature>
<dbReference type="PROSITE" id="PS51491">
    <property type="entry name" value="TAU_MAP_2"/>
    <property type="match status" value="4"/>
</dbReference>
<dbReference type="Ensembl" id="ENSSHBT00005001721.1">
    <property type="protein sequence ID" value="ENSSHBP00005001427.1"/>
    <property type="gene ID" value="ENSSHBG00005001287.1"/>
</dbReference>
<comment type="subcellular location">
    <subcellularLocation>
        <location evidence="1 7">Cytoplasm</location>
        <location evidence="1 7">Cytoskeleton</location>
    </subcellularLocation>
</comment>
<gene>
    <name evidence="9" type="primary">LOC115610897</name>
</gene>
<feature type="compositionally biased region" description="Polar residues" evidence="8">
    <location>
        <begin position="379"/>
        <end position="392"/>
    </location>
</feature>
<dbReference type="Pfam" id="PF00418">
    <property type="entry name" value="Tubulin-binding"/>
    <property type="match status" value="4"/>
</dbReference>
<reference evidence="9 10" key="1">
    <citation type="submission" date="2019-11" db="EMBL/GenBank/DDBJ databases">
        <title>Strigops habroptila (kakapo) genome, bStrHab1, primary haplotype, v2.</title>
        <authorList>
            <person name="Jarvis E.D."/>
            <person name="Howard J."/>
            <person name="Rhie A."/>
            <person name="Phillippy A."/>
            <person name="Korlach J."/>
            <person name="Digby A."/>
            <person name="Iorns D."/>
            <person name="Eason D."/>
            <person name="Robertson B."/>
            <person name="Raemaekers T."/>
            <person name="Howe K."/>
            <person name="Lewin H."/>
            <person name="Damas J."/>
            <person name="Hastie A."/>
            <person name="Tracey A."/>
            <person name="Chow W."/>
            <person name="Fedrigo O."/>
        </authorList>
    </citation>
    <scope>NUCLEOTIDE SEQUENCE [LARGE SCALE GENOMIC DNA]</scope>
</reference>
<evidence type="ECO:0000256" key="6">
    <source>
        <dbReference type="ARBA" id="ARBA00023212"/>
    </source>
</evidence>
<accession>A0A672TL39</accession>
<dbReference type="GeneTree" id="ENSGT00940000159742"/>
<dbReference type="PANTHER" id="PTHR11501:SF16">
    <property type="entry name" value="MICROTUBULE-ASSOCIATED PROTEIN 4"/>
    <property type="match status" value="1"/>
</dbReference>
<feature type="region of interest" description="Disordered" evidence="8">
    <location>
        <begin position="378"/>
        <end position="880"/>
    </location>
</feature>
<keyword evidence="3" id="KW-0597">Phosphoprotein</keyword>
<feature type="region of interest" description="Disordered" evidence="8">
    <location>
        <begin position="280"/>
        <end position="322"/>
    </location>
</feature>
<evidence type="ECO:0000256" key="2">
    <source>
        <dbReference type="ARBA" id="ARBA00022490"/>
    </source>
</evidence>
<sequence>MNTGGMVCRHRRQQPASSAHSELVLQPREEAKHSEMSLSNKQPASLSEYSQLCKGKNTESFSEAFHCMESPKDFSKTEFEWQRTEGKLNEIGLNVNSGPIKDGLVKNAGFTDEDKLCFFEGKLDKELKIAQKDKREIEVQGKKHQAAAGHLESWSLISETFPSAEGNFANPKTTDFHVGQAGAEKPGSGLGKNEAITDQEKAVSKAGMESKCQPDPNLPSVSVSESDPSKYMKEQEISVWNPNFHPILPNDSGSKEATVKKGGAPSYCVIGVVNDNYVQSGFSSSSTASKPEPPTTTVELAQDDSKSSYFNNTTEMEEEMEDKLSCADDGNFLNRAAHQRKAMRRAMSESSHLSVPLTLNLADKYPEPVLREDVATGLLSPNSSLTQCSSPTARKPGAPMKRSMTVAEEQTSVCSLGTEQSRAGLPSLVVKEHQALPAEEPAAKKREEWNSSSNSVKKELGSPSLYHSKLEQIPEISSQDKEREEEVAVKKEKRNATDGAAGLESPKSKCNEMESSKTALLERKEIEVSNVQSSPSPKQGDLPRDAKPEETKPVEAVTGNDITAPPNKELPPSPEKKTKPATSTSSTKPAATKARPLSATSPKRPPSATPGLNKKPTSPTAGPTSATTTKRPTTSTTRPSTLAPKETKPKVADAKTTDKRTSLSKPPTSATSKTTVRSSPVAPKTTAASPVAAAAAAKNTATSPPKRPTSIKTDAKPADAKKTTAKSPSADVSRPKSATGNAVKSSTTTPTTSSSAPALPGVATSRPKPKPAATKPTTTSTTTADAKKPTAKVPAKPSIVSKPPRPTSSASAPDLKNVRSKIGSTDNIKHQPGGGKGKIEKRPESAAAARKSEPNVVSKMATTKTTVSKEGTPKQPNGKVQIVSKKANYSHVQSKCGSKDNIKHVPGGGNVQIQNKKVDLSKVSSKCGSKANIKHKPGGGDVKIENQKLNFKEKAQAKVGSLDNVGHLPAGGTVKIESHKLTFREKAKARTDHGAEIVVSKPPNLSSSTSPWRSTSISESLGSVASLSPLQQPAPLAALSQQGL</sequence>
<evidence type="ECO:0000256" key="3">
    <source>
        <dbReference type="ARBA" id="ARBA00022553"/>
    </source>
</evidence>
<feature type="compositionally biased region" description="Low complexity" evidence="8">
    <location>
        <begin position="580"/>
        <end position="594"/>
    </location>
</feature>
<feature type="compositionally biased region" description="Low complexity" evidence="8">
    <location>
        <begin position="614"/>
        <end position="641"/>
    </location>
</feature>
<feature type="compositionally biased region" description="Basic and acidic residues" evidence="8">
    <location>
        <begin position="645"/>
        <end position="661"/>
    </location>
</feature>
<organism evidence="9 10">
    <name type="scientific">Strigops habroptila</name>
    <name type="common">Kakapo</name>
    <dbReference type="NCBI Taxonomy" id="2489341"/>
    <lineage>
        <taxon>Eukaryota</taxon>
        <taxon>Metazoa</taxon>
        <taxon>Chordata</taxon>
        <taxon>Craniata</taxon>
        <taxon>Vertebrata</taxon>
        <taxon>Euteleostomi</taxon>
        <taxon>Archelosauria</taxon>
        <taxon>Archosauria</taxon>
        <taxon>Dinosauria</taxon>
        <taxon>Saurischia</taxon>
        <taxon>Theropoda</taxon>
        <taxon>Coelurosauria</taxon>
        <taxon>Aves</taxon>
        <taxon>Neognathae</taxon>
        <taxon>Neoaves</taxon>
        <taxon>Telluraves</taxon>
        <taxon>Australaves</taxon>
        <taxon>Psittaciformes</taxon>
        <taxon>Psittacidae</taxon>
        <taxon>Strigops</taxon>
    </lineage>
</organism>
<feature type="compositionally biased region" description="Low complexity" evidence="8">
    <location>
        <begin position="1006"/>
        <end position="1018"/>
    </location>
</feature>
<dbReference type="InParanoid" id="A0A672TL39"/>
<evidence type="ECO:0000256" key="4">
    <source>
        <dbReference type="ARBA" id="ARBA00022701"/>
    </source>
</evidence>
<dbReference type="GO" id="GO:0008017">
    <property type="term" value="F:microtubule binding"/>
    <property type="evidence" value="ECO:0007669"/>
    <property type="project" value="InterPro"/>
</dbReference>
<keyword evidence="6 7" id="KW-0206">Cytoskeleton</keyword>
<dbReference type="InterPro" id="IPR027324">
    <property type="entry name" value="MAP2/MAP4/Tau"/>
</dbReference>
<evidence type="ECO:0000256" key="7">
    <source>
        <dbReference type="RuleBase" id="RU000686"/>
    </source>
</evidence>
<feature type="compositionally biased region" description="Basic and acidic residues" evidence="8">
    <location>
        <begin position="506"/>
        <end position="527"/>
    </location>
</feature>
<dbReference type="GO" id="GO:0005874">
    <property type="term" value="C:microtubule"/>
    <property type="evidence" value="ECO:0007669"/>
    <property type="project" value="UniProtKB-KW"/>
</dbReference>
<dbReference type="GO" id="GO:0000226">
    <property type="term" value="P:microtubule cytoskeleton organization"/>
    <property type="evidence" value="ECO:0007669"/>
    <property type="project" value="TreeGrafter"/>
</dbReference>
<feature type="region of interest" description="Disordered" evidence="8">
    <location>
        <begin position="988"/>
        <end position="1018"/>
    </location>
</feature>
<dbReference type="Proteomes" id="UP000472266">
    <property type="component" value="Chromosome 1"/>
</dbReference>
<reference evidence="9" key="3">
    <citation type="submission" date="2025-09" db="UniProtKB">
        <authorList>
            <consortium name="Ensembl"/>
        </authorList>
    </citation>
    <scope>IDENTIFICATION</scope>
</reference>
<evidence type="ECO:0000256" key="5">
    <source>
        <dbReference type="ARBA" id="ARBA00022737"/>
    </source>
</evidence>
<proteinExistence type="predicted"/>
<dbReference type="GO" id="GO:0031175">
    <property type="term" value="P:neuron projection development"/>
    <property type="evidence" value="ECO:0007669"/>
    <property type="project" value="TreeGrafter"/>
</dbReference>
<dbReference type="GO" id="GO:0043005">
    <property type="term" value="C:neuron projection"/>
    <property type="evidence" value="ECO:0007669"/>
    <property type="project" value="TreeGrafter"/>
</dbReference>
<dbReference type="OMA" id="TRENITY"/>
<feature type="compositionally biased region" description="Low complexity" evidence="8">
    <location>
        <begin position="745"/>
        <end position="784"/>
    </location>
</feature>
<keyword evidence="2 7" id="KW-0963">Cytoplasm</keyword>
<evidence type="ECO:0000313" key="9">
    <source>
        <dbReference type="Ensembl" id="ENSSHBP00005001427.1"/>
    </source>
</evidence>
<feature type="region of interest" description="Disordered" evidence="8">
    <location>
        <begin position="165"/>
        <end position="233"/>
    </location>
</feature>
<dbReference type="PROSITE" id="PS00229">
    <property type="entry name" value="TAU_MAP_1"/>
    <property type="match status" value="3"/>
</dbReference>
<name>A0A672TL39_STRHB</name>
<keyword evidence="10" id="KW-1185">Reference proteome</keyword>
<feature type="compositionally biased region" description="Polar residues" evidence="8">
    <location>
        <begin position="860"/>
        <end position="869"/>
    </location>
</feature>
<keyword evidence="5" id="KW-0677">Repeat</keyword>
<feature type="compositionally biased region" description="Basic and acidic residues" evidence="8">
    <location>
        <begin position="713"/>
        <end position="722"/>
    </location>
</feature>
<feature type="compositionally biased region" description="Polar residues" evidence="8">
    <location>
        <begin position="408"/>
        <end position="421"/>
    </location>
</feature>
<feature type="compositionally biased region" description="Basic and acidic residues" evidence="8">
    <location>
        <begin position="541"/>
        <end position="553"/>
    </location>
</feature>
<feature type="compositionally biased region" description="Basic and acidic residues" evidence="8">
    <location>
        <begin position="468"/>
        <end position="496"/>
    </location>
</feature>
<protein>
    <recommendedName>
        <fullName evidence="7">Microtubule-associated protein</fullName>
    </recommendedName>
</protein>